<accession>A0A437DIW1</accession>
<dbReference type="Proteomes" id="UP000283210">
    <property type="component" value="Chromosome 3"/>
</dbReference>
<reference evidence="1 2" key="2">
    <citation type="submission" date="2019-01" db="EMBL/GenBank/DDBJ databases">
        <title>A chromosome length genome reference of the Java medaka (oryzias javanicus).</title>
        <authorList>
            <person name="Herpin A."/>
            <person name="Takehana Y."/>
            <person name="Naruse K."/>
            <person name="Ansai S."/>
            <person name="Kawaguchi M."/>
        </authorList>
    </citation>
    <scope>NUCLEOTIDE SEQUENCE [LARGE SCALE GENOMIC DNA]</scope>
    <source>
        <strain evidence="1">RS831</strain>
        <tissue evidence="1">Whole body</tissue>
    </source>
</reference>
<gene>
    <name evidence="1" type="ORF">OJAV_G00026230</name>
</gene>
<sequence>MATLPLWWENCSRSDAALPFLRREGGARVRGSHLYEQRRSLRNGAVFTVDCRHSAREANWGSNHNTARG</sequence>
<dbReference type="EMBL" id="CM012439">
    <property type="protein sequence ID" value="RVE74827.1"/>
    <property type="molecule type" value="Genomic_DNA"/>
</dbReference>
<proteinExistence type="predicted"/>
<evidence type="ECO:0000313" key="2">
    <source>
        <dbReference type="Proteomes" id="UP000283210"/>
    </source>
</evidence>
<organism evidence="1 2">
    <name type="scientific">Oryzias javanicus</name>
    <name type="common">Javanese ricefish</name>
    <name type="synonym">Aplocheilus javanicus</name>
    <dbReference type="NCBI Taxonomy" id="123683"/>
    <lineage>
        <taxon>Eukaryota</taxon>
        <taxon>Metazoa</taxon>
        <taxon>Chordata</taxon>
        <taxon>Craniata</taxon>
        <taxon>Vertebrata</taxon>
        <taxon>Euteleostomi</taxon>
        <taxon>Actinopterygii</taxon>
        <taxon>Neopterygii</taxon>
        <taxon>Teleostei</taxon>
        <taxon>Neoteleostei</taxon>
        <taxon>Acanthomorphata</taxon>
        <taxon>Ovalentaria</taxon>
        <taxon>Atherinomorphae</taxon>
        <taxon>Beloniformes</taxon>
        <taxon>Adrianichthyidae</taxon>
        <taxon>Oryziinae</taxon>
        <taxon>Oryzias</taxon>
    </lineage>
</organism>
<keyword evidence="2" id="KW-1185">Reference proteome</keyword>
<evidence type="ECO:0000313" key="1">
    <source>
        <dbReference type="EMBL" id="RVE74827.1"/>
    </source>
</evidence>
<protein>
    <submittedName>
        <fullName evidence="1">Uncharacterized protein</fullName>
    </submittedName>
</protein>
<name>A0A437DIW1_ORYJA</name>
<dbReference type="AlphaFoldDB" id="A0A437DIW1"/>
<reference evidence="1 2" key="1">
    <citation type="submission" date="2018-11" db="EMBL/GenBank/DDBJ databases">
        <authorList>
            <person name="Lopez-Roques C."/>
            <person name="Donnadieu C."/>
            <person name="Bouchez O."/>
            <person name="Klopp C."/>
            <person name="Cabau C."/>
            <person name="Zahm M."/>
        </authorList>
    </citation>
    <scope>NUCLEOTIDE SEQUENCE [LARGE SCALE GENOMIC DNA]</scope>
    <source>
        <strain evidence="1">RS831</strain>
        <tissue evidence="1">Whole body</tissue>
    </source>
</reference>